<dbReference type="RefSeq" id="WP_092405550.1">
    <property type="nucleotide sequence ID" value="NZ_FOVF01000004.1"/>
</dbReference>
<evidence type="ECO:0000256" key="2">
    <source>
        <dbReference type="ARBA" id="ARBA00022723"/>
    </source>
</evidence>
<feature type="signal peptide" evidence="5">
    <location>
        <begin position="1"/>
        <end position="31"/>
    </location>
</feature>
<feature type="chain" id="PRO_5011664851" evidence="5">
    <location>
        <begin position="32"/>
        <end position="148"/>
    </location>
</feature>
<evidence type="ECO:0000256" key="3">
    <source>
        <dbReference type="ARBA" id="ARBA00023004"/>
    </source>
</evidence>
<dbReference type="GO" id="GO:0046872">
    <property type="term" value="F:metal ion binding"/>
    <property type="evidence" value="ECO:0007669"/>
    <property type="project" value="UniProtKB-KW"/>
</dbReference>
<dbReference type="EMBL" id="FOVF01000004">
    <property type="protein sequence ID" value="SFN11456.1"/>
    <property type="molecule type" value="Genomic_DNA"/>
</dbReference>
<dbReference type="OrthoDB" id="5523448at2"/>
<keyword evidence="2 4" id="KW-0479">Metal-binding</keyword>
<keyword evidence="3 4" id="KW-0408">Iron</keyword>
<dbReference type="Proteomes" id="UP000198575">
    <property type="component" value="Unassembled WGS sequence"/>
</dbReference>
<evidence type="ECO:0000256" key="1">
    <source>
        <dbReference type="ARBA" id="ARBA00022617"/>
    </source>
</evidence>
<evidence type="ECO:0000313" key="8">
    <source>
        <dbReference type="Proteomes" id="UP000198575"/>
    </source>
</evidence>
<dbReference type="AlphaFoldDB" id="A0A1I4WE20"/>
<evidence type="ECO:0000256" key="5">
    <source>
        <dbReference type="SAM" id="SignalP"/>
    </source>
</evidence>
<keyword evidence="8" id="KW-1185">Reference proteome</keyword>
<dbReference type="GO" id="GO:0020037">
    <property type="term" value="F:heme binding"/>
    <property type="evidence" value="ECO:0007669"/>
    <property type="project" value="InterPro"/>
</dbReference>
<evidence type="ECO:0000259" key="6">
    <source>
        <dbReference type="PROSITE" id="PS51007"/>
    </source>
</evidence>
<keyword evidence="1 4" id="KW-0349">Heme</keyword>
<dbReference type="PANTHER" id="PTHR35008:SF9">
    <property type="entry name" value="CYTOCHROME C DOMAIN-CONTAINING PROTEIN"/>
    <property type="match status" value="1"/>
</dbReference>
<dbReference type="InterPro" id="IPR051459">
    <property type="entry name" value="Cytochrome_c-type_DH"/>
</dbReference>
<protein>
    <submittedName>
        <fullName evidence="7">Cytochrome c, mono-and diheme variants</fullName>
    </submittedName>
</protein>
<dbReference type="InterPro" id="IPR036909">
    <property type="entry name" value="Cyt_c-like_dom_sf"/>
</dbReference>
<sequence>MNTATWDRHLLANGVLLFCSFMACAIGPARAADPDLPGMFDFSDGEQVYTHLCQGCHMPDGRGAQGAGHYPALAGDPALASANFVAATILNGRRNMPSFKHDENFEFFFGPTWLTDTQVANVVNYVRTHFGNRFEGAITPAEVATLHP</sequence>
<feature type="domain" description="Cytochrome c" evidence="6">
    <location>
        <begin position="40"/>
        <end position="130"/>
    </location>
</feature>
<dbReference type="SUPFAM" id="SSF46626">
    <property type="entry name" value="Cytochrome c"/>
    <property type="match status" value="1"/>
</dbReference>
<gene>
    <name evidence="7" type="ORF">SAMN05216289_104192</name>
</gene>
<proteinExistence type="predicted"/>
<dbReference type="InterPro" id="IPR009056">
    <property type="entry name" value="Cyt_c-like_dom"/>
</dbReference>
<organism evidence="7 8">
    <name type="scientific">Dokdonella immobilis</name>
    <dbReference type="NCBI Taxonomy" id="578942"/>
    <lineage>
        <taxon>Bacteria</taxon>
        <taxon>Pseudomonadati</taxon>
        <taxon>Pseudomonadota</taxon>
        <taxon>Gammaproteobacteria</taxon>
        <taxon>Lysobacterales</taxon>
        <taxon>Rhodanobacteraceae</taxon>
        <taxon>Dokdonella</taxon>
    </lineage>
</organism>
<dbReference type="GO" id="GO:0009055">
    <property type="term" value="F:electron transfer activity"/>
    <property type="evidence" value="ECO:0007669"/>
    <property type="project" value="InterPro"/>
</dbReference>
<reference evidence="7 8" key="1">
    <citation type="submission" date="2016-10" db="EMBL/GenBank/DDBJ databases">
        <authorList>
            <person name="de Groot N.N."/>
        </authorList>
    </citation>
    <scope>NUCLEOTIDE SEQUENCE [LARGE SCALE GENOMIC DNA]</scope>
    <source>
        <strain evidence="7 8">CGMCC 1.7659</strain>
    </source>
</reference>
<keyword evidence="5" id="KW-0732">Signal</keyword>
<dbReference type="PROSITE" id="PS51007">
    <property type="entry name" value="CYTC"/>
    <property type="match status" value="1"/>
</dbReference>
<evidence type="ECO:0000256" key="4">
    <source>
        <dbReference type="PROSITE-ProRule" id="PRU00433"/>
    </source>
</evidence>
<dbReference type="Gene3D" id="1.10.760.10">
    <property type="entry name" value="Cytochrome c-like domain"/>
    <property type="match status" value="1"/>
</dbReference>
<name>A0A1I4WE20_9GAMM</name>
<accession>A0A1I4WE20</accession>
<dbReference type="STRING" id="578942.SAMN05216289_104192"/>
<dbReference type="PANTHER" id="PTHR35008">
    <property type="entry name" value="BLL4482 PROTEIN-RELATED"/>
    <property type="match status" value="1"/>
</dbReference>
<dbReference type="Pfam" id="PF00034">
    <property type="entry name" value="Cytochrom_C"/>
    <property type="match status" value="1"/>
</dbReference>
<evidence type="ECO:0000313" key="7">
    <source>
        <dbReference type="EMBL" id="SFN11456.1"/>
    </source>
</evidence>